<organism evidence="1">
    <name type="scientific">Oryza meridionalis</name>
    <dbReference type="NCBI Taxonomy" id="40149"/>
    <lineage>
        <taxon>Eukaryota</taxon>
        <taxon>Viridiplantae</taxon>
        <taxon>Streptophyta</taxon>
        <taxon>Embryophyta</taxon>
        <taxon>Tracheophyta</taxon>
        <taxon>Spermatophyta</taxon>
        <taxon>Magnoliopsida</taxon>
        <taxon>Liliopsida</taxon>
        <taxon>Poales</taxon>
        <taxon>Poaceae</taxon>
        <taxon>BOP clade</taxon>
        <taxon>Oryzoideae</taxon>
        <taxon>Oryzeae</taxon>
        <taxon>Oryzinae</taxon>
        <taxon>Oryza</taxon>
    </lineage>
</organism>
<proteinExistence type="predicted"/>
<protein>
    <submittedName>
        <fullName evidence="1">Uncharacterized protein</fullName>
    </submittedName>
</protein>
<keyword evidence="2" id="KW-1185">Reference proteome</keyword>
<dbReference type="HOGENOM" id="CLU_2964819_0_0_1"/>
<dbReference type="Gramene" id="OMERI12G14690.1">
    <property type="protein sequence ID" value="OMERI12G14690.1"/>
    <property type="gene ID" value="OMERI12G14690"/>
</dbReference>
<reference evidence="1" key="1">
    <citation type="submission" date="2015-04" db="UniProtKB">
        <authorList>
            <consortium name="EnsemblPlants"/>
        </authorList>
    </citation>
    <scope>IDENTIFICATION</scope>
</reference>
<reference evidence="1" key="2">
    <citation type="submission" date="2018-05" db="EMBL/GenBank/DDBJ databases">
        <title>OmerRS3 (Oryza meridionalis Reference Sequence Version 3).</title>
        <authorList>
            <person name="Zhang J."/>
            <person name="Kudrna D."/>
            <person name="Lee S."/>
            <person name="Talag J."/>
            <person name="Welchert J."/>
            <person name="Wing R.A."/>
        </authorList>
    </citation>
    <scope>NUCLEOTIDE SEQUENCE [LARGE SCALE GENOMIC DNA]</scope>
    <source>
        <strain evidence="1">cv. OR44</strain>
    </source>
</reference>
<sequence length="59" mass="6490">MVGAGDWLLRENLLPLEVTSEIMASLKSQEHIVSMSEGKSNVHNFLLSVTEYRKGSSIG</sequence>
<dbReference type="Proteomes" id="UP000008021">
    <property type="component" value="Chromosome 12"/>
</dbReference>
<evidence type="ECO:0000313" key="2">
    <source>
        <dbReference type="Proteomes" id="UP000008021"/>
    </source>
</evidence>
<evidence type="ECO:0000313" key="1">
    <source>
        <dbReference type="EnsemblPlants" id="OMERI12G14690.1"/>
    </source>
</evidence>
<accession>A0A0E0FEQ1</accession>
<dbReference type="EnsemblPlants" id="OMERI12G14690.1">
    <property type="protein sequence ID" value="OMERI12G14690.1"/>
    <property type="gene ID" value="OMERI12G14690"/>
</dbReference>
<name>A0A0E0FEQ1_9ORYZ</name>
<dbReference type="AlphaFoldDB" id="A0A0E0FEQ1"/>